<keyword evidence="4" id="KW-1185">Reference proteome</keyword>
<sequence>MSLWSLYMIRCRDGELYTGVTTDVSRRFAEHQGGGPKAAKYLRGKAPLQLVYQELVGSRSEALKREIQVKKLTRQQKLALLHADDLLAVG</sequence>
<evidence type="ECO:0000256" key="1">
    <source>
        <dbReference type="ARBA" id="ARBA00007435"/>
    </source>
</evidence>
<dbReference type="SUPFAM" id="SSF82771">
    <property type="entry name" value="GIY-YIG endonuclease"/>
    <property type="match status" value="1"/>
</dbReference>
<dbReference type="Pfam" id="PF01541">
    <property type="entry name" value="GIY-YIG"/>
    <property type="match status" value="1"/>
</dbReference>
<organism evidence="3 4">
    <name type="scientific">Shewanella dokdonensis</name>
    <dbReference type="NCBI Taxonomy" id="712036"/>
    <lineage>
        <taxon>Bacteria</taxon>
        <taxon>Pseudomonadati</taxon>
        <taxon>Pseudomonadota</taxon>
        <taxon>Gammaproteobacteria</taxon>
        <taxon>Alteromonadales</taxon>
        <taxon>Shewanellaceae</taxon>
        <taxon>Shewanella</taxon>
    </lineage>
</organism>
<accession>A0ABX8DIC4</accession>
<dbReference type="PROSITE" id="PS50164">
    <property type="entry name" value="GIY_YIG"/>
    <property type="match status" value="1"/>
</dbReference>
<evidence type="ECO:0000259" key="2">
    <source>
        <dbReference type="PROSITE" id="PS50164"/>
    </source>
</evidence>
<dbReference type="EMBL" id="CP074572">
    <property type="protein sequence ID" value="QVK24421.1"/>
    <property type="molecule type" value="Genomic_DNA"/>
</dbReference>
<comment type="similarity">
    <text evidence="1">Belongs to the UPF0213 family.</text>
</comment>
<proteinExistence type="inferred from homology"/>
<reference evidence="3 4" key="1">
    <citation type="journal article" date="2012" name="Int. J. Syst. Evol. Microbiol.">
        <title>Shewanella dokdonensis sp. nov., isolated from seawater.</title>
        <authorList>
            <person name="Sung H.R."/>
            <person name="Yoon J.H."/>
            <person name="Ghim S.Y."/>
        </authorList>
    </citation>
    <scope>NUCLEOTIDE SEQUENCE [LARGE SCALE GENOMIC DNA]</scope>
    <source>
        <strain evidence="3 4">DSM 23626</strain>
    </source>
</reference>
<dbReference type="Proteomes" id="UP000676428">
    <property type="component" value="Chromosome"/>
</dbReference>
<dbReference type="InterPro" id="IPR000305">
    <property type="entry name" value="GIY-YIG_endonuc"/>
</dbReference>
<dbReference type="InterPro" id="IPR050190">
    <property type="entry name" value="UPF0213_domain"/>
</dbReference>
<dbReference type="RefSeq" id="WP_213683009.1">
    <property type="nucleotide sequence ID" value="NZ_CP074572.1"/>
</dbReference>
<evidence type="ECO:0000313" key="4">
    <source>
        <dbReference type="Proteomes" id="UP000676428"/>
    </source>
</evidence>
<evidence type="ECO:0000313" key="3">
    <source>
        <dbReference type="EMBL" id="QVK24421.1"/>
    </source>
</evidence>
<dbReference type="Gene3D" id="3.40.1440.10">
    <property type="entry name" value="GIY-YIG endonuclease"/>
    <property type="match status" value="1"/>
</dbReference>
<protein>
    <submittedName>
        <fullName evidence="3">GIY-YIG nuclease family protein</fullName>
    </submittedName>
</protein>
<dbReference type="InterPro" id="IPR035901">
    <property type="entry name" value="GIY-YIG_endonuc_sf"/>
</dbReference>
<dbReference type="CDD" id="cd10456">
    <property type="entry name" value="GIY-YIG_UPF0213"/>
    <property type="match status" value="1"/>
</dbReference>
<feature type="domain" description="GIY-YIG" evidence="2">
    <location>
        <begin position="2"/>
        <end position="79"/>
    </location>
</feature>
<dbReference type="PANTHER" id="PTHR34477">
    <property type="entry name" value="UPF0213 PROTEIN YHBQ"/>
    <property type="match status" value="1"/>
</dbReference>
<dbReference type="PANTHER" id="PTHR34477:SF1">
    <property type="entry name" value="UPF0213 PROTEIN YHBQ"/>
    <property type="match status" value="1"/>
</dbReference>
<name>A0ABX8DIC4_9GAMM</name>
<gene>
    <name evidence="3" type="ORF">KHX94_08070</name>
</gene>